<evidence type="ECO:0000313" key="3">
    <source>
        <dbReference type="Proteomes" id="UP000198851"/>
    </source>
</evidence>
<keyword evidence="3" id="KW-1185">Reference proteome</keyword>
<accession>A0A1I4GR25</accession>
<dbReference type="AlphaFoldDB" id="A0A1I4GR25"/>
<dbReference type="Proteomes" id="UP000198851">
    <property type="component" value="Unassembled WGS sequence"/>
</dbReference>
<reference evidence="3" key="1">
    <citation type="submission" date="2016-10" db="EMBL/GenBank/DDBJ databases">
        <authorList>
            <person name="Varghese N."/>
            <person name="Submissions S."/>
        </authorList>
    </citation>
    <scope>NUCLEOTIDE SEQUENCE [LARGE SCALE GENOMIC DNA]</scope>
    <source>
        <strain evidence="3">DSM 28453</strain>
    </source>
</reference>
<dbReference type="Pfam" id="PF01872">
    <property type="entry name" value="RibD_C"/>
    <property type="match status" value="1"/>
</dbReference>
<evidence type="ECO:0000259" key="1">
    <source>
        <dbReference type="Pfam" id="PF01872"/>
    </source>
</evidence>
<evidence type="ECO:0000313" key="2">
    <source>
        <dbReference type="EMBL" id="SFL31950.1"/>
    </source>
</evidence>
<dbReference type="GO" id="GO:0009231">
    <property type="term" value="P:riboflavin biosynthetic process"/>
    <property type="evidence" value="ECO:0007669"/>
    <property type="project" value="InterPro"/>
</dbReference>
<dbReference type="Gene3D" id="3.40.430.10">
    <property type="entry name" value="Dihydrofolate Reductase, subunit A"/>
    <property type="match status" value="1"/>
</dbReference>
<protein>
    <submittedName>
        <fullName evidence="2">Dihydrofolate reductase</fullName>
    </submittedName>
</protein>
<organism evidence="2 3">
    <name type="scientific">Shimia haliotis</name>
    <dbReference type="NCBI Taxonomy" id="1280847"/>
    <lineage>
        <taxon>Bacteria</taxon>
        <taxon>Pseudomonadati</taxon>
        <taxon>Pseudomonadota</taxon>
        <taxon>Alphaproteobacteria</taxon>
        <taxon>Rhodobacterales</taxon>
        <taxon>Roseobacteraceae</taxon>
    </lineage>
</organism>
<dbReference type="RefSeq" id="WP_093325607.1">
    <property type="nucleotide sequence ID" value="NZ_FOSZ01000009.1"/>
</dbReference>
<feature type="domain" description="Bacterial bifunctional deaminase-reductase C-terminal" evidence="1">
    <location>
        <begin position="11"/>
        <end position="166"/>
    </location>
</feature>
<dbReference type="InterPro" id="IPR002734">
    <property type="entry name" value="RibDG_C"/>
</dbReference>
<sequence>MTHRPEYVGYIAMSLDGYIATPDGGVDWLNPFNEALTSDGGDGGYGDFITDIDALMVGHATYIQVLGWGWPYEDRPAYVLTRRHDFKGDHIAAAGPVDSLKQSIEASDHRRIWIMGGGQTQRAALDAGMFDRITVFLMPTLLGNGLPCFAPGVQHNLTLSASTPMPGGIMKLDYTFKD</sequence>
<name>A0A1I4GR25_9RHOB</name>
<proteinExistence type="predicted"/>
<dbReference type="InterPro" id="IPR050765">
    <property type="entry name" value="Riboflavin_Biosynth_HTPR"/>
</dbReference>
<dbReference type="STRING" id="1280847.SAMN04488036_109114"/>
<dbReference type="InterPro" id="IPR024072">
    <property type="entry name" value="DHFR-like_dom_sf"/>
</dbReference>
<dbReference type="PANTHER" id="PTHR38011:SF11">
    <property type="entry name" value="2,5-DIAMINO-6-RIBOSYLAMINO-4(3H)-PYRIMIDINONE 5'-PHOSPHATE REDUCTASE"/>
    <property type="match status" value="1"/>
</dbReference>
<gene>
    <name evidence="2" type="ORF">SAMN04488036_109114</name>
</gene>
<dbReference type="PANTHER" id="PTHR38011">
    <property type="entry name" value="DIHYDROFOLATE REDUCTASE FAMILY PROTEIN (AFU_ORTHOLOGUE AFUA_8G06820)"/>
    <property type="match status" value="1"/>
</dbReference>
<dbReference type="GO" id="GO:0008703">
    <property type="term" value="F:5-amino-6-(5-phosphoribosylamino)uracil reductase activity"/>
    <property type="evidence" value="ECO:0007669"/>
    <property type="project" value="InterPro"/>
</dbReference>
<dbReference type="OrthoDB" id="9782335at2"/>
<dbReference type="SUPFAM" id="SSF53597">
    <property type="entry name" value="Dihydrofolate reductase-like"/>
    <property type="match status" value="1"/>
</dbReference>
<dbReference type="EMBL" id="FOSZ01000009">
    <property type="protein sequence ID" value="SFL31950.1"/>
    <property type="molecule type" value="Genomic_DNA"/>
</dbReference>